<feature type="signal peptide" evidence="1">
    <location>
        <begin position="1"/>
        <end position="20"/>
    </location>
</feature>
<keyword evidence="3" id="KW-1185">Reference proteome</keyword>
<dbReference type="InterPro" id="IPR051922">
    <property type="entry name" value="Bact_Sporulation_Assoc"/>
</dbReference>
<sequence>MYKIKKCPIIISTMVVSILAGILNGDNVVASNTLSSSQRLWGKDRYETAANISEAGWGFSKYAIIASGEGYADALCAAPLAKISEAPILLTNSNELNKNTLDELKRLEVKHVYIVGGEASVSKEVEEKIKYLTGADVERLQGKDRYETSIKIAEKLGKPNKLIIASGEGYADALSAAPVAAIKAIPIVLTKSKELPTSAKKYINNLEIDNTYIIGGEASVSNNIKDLVPNGERIYGKDRFGTNVEVIKAFSSDFEFKNAYVALASGENGNEFADALAGSALAGKKSAPVVLTGKYLNNETKELSQELFFPTTQVIGLGGKNNVSDELINDIGISIVKNFSDKDKDYTGDVNGNALIKAEDVRLKDMKIKGNLYIQEKDSEITNVTVNGNVYIDAGREGTCNLKNVTAKNIVVLSGHDNKDSIQLENVKANKLNVLTKSMLKIAIQKGTEISNTLISGNVSLERRDGSFGKVRILDTSKNKEVELGGNFSDTVIVEGRAELKSPYAAYSGKIEIRTKKDEQVLLDGKFEEVEVYSQTDIKTTKDTKATVKAIDSKARSGAKINLPYGSDVKVEGIRRDNITENN</sequence>
<keyword evidence="1" id="KW-0732">Signal</keyword>
<dbReference type="PANTHER" id="PTHR30032:SF8">
    <property type="entry name" value="GERMINATION-SPECIFIC N-ACETYLMURAMOYL-L-ALANINE AMIDASE"/>
    <property type="match status" value="1"/>
</dbReference>
<evidence type="ECO:0000256" key="1">
    <source>
        <dbReference type="SAM" id="SignalP"/>
    </source>
</evidence>
<dbReference type="EMBL" id="JAAZWO010000004">
    <property type="protein sequence ID" value="MBC2397093.1"/>
    <property type="molecule type" value="Genomic_DNA"/>
</dbReference>
<comment type="caution">
    <text evidence="2">The sequence shown here is derived from an EMBL/GenBank/DDBJ whole genome shotgun (WGS) entry which is preliminary data.</text>
</comment>
<dbReference type="Proteomes" id="UP000563151">
    <property type="component" value="Unassembled WGS sequence"/>
</dbReference>
<dbReference type="Gene3D" id="3.40.50.12090">
    <property type="match status" value="2"/>
</dbReference>
<evidence type="ECO:0000313" key="3">
    <source>
        <dbReference type="Proteomes" id="UP000563151"/>
    </source>
</evidence>
<dbReference type="InterPro" id="IPR007253">
    <property type="entry name" value="Cell_wall-bd_2"/>
</dbReference>
<dbReference type="AlphaFoldDB" id="A0A923E656"/>
<organism evidence="2 3">
    <name type="scientific">Clostridium tetanomorphum</name>
    <dbReference type="NCBI Taxonomy" id="1553"/>
    <lineage>
        <taxon>Bacteria</taxon>
        <taxon>Bacillati</taxon>
        <taxon>Bacillota</taxon>
        <taxon>Clostridia</taxon>
        <taxon>Eubacteriales</taxon>
        <taxon>Clostridiaceae</taxon>
        <taxon>Clostridium</taxon>
    </lineage>
</organism>
<name>A0A923E656_CLOTT</name>
<evidence type="ECO:0000313" key="2">
    <source>
        <dbReference type="EMBL" id="MBC2397093.1"/>
    </source>
</evidence>
<dbReference type="Pfam" id="PF04122">
    <property type="entry name" value="CW_binding_2"/>
    <property type="match status" value="3"/>
</dbReference>
<dbReference type="RefSeq" id="WP_051593245.1">
    <property type="nucleotide sequence ID" value="NZ_JAAZWO010000004.1"/>
</dbReference>
<reference evidence="2 3" key="1">
    <citation type="submission" date="2020-04" db="EMBL/GenBank/DDBJ databases">
        <title>Genomic insights into acetone-butanol-ethanol (ABE) fermentation by sequencing solventogenic clostridia strains.</title>
        <authorList>
            <person name="Brown S."/>
        </authorList>
    </citation>
    <scope>NUCLEOTIDE SEQUENCE [LARGE SCALE GENOMIC DNA]</scope>
    <source>
        <strain evidence="2 3">DJ011</strain>
    </source>
</reference>
<accession>A0A923E656</accession>
<dbReference type="PANTHER" id="PTHR30032">
    <property type="entry name" value="N-ACETYLMURAMOYL-L-ALANINE AMIDASE-RELATED"/>
    <property type="match status" value="1"/>
</dbReference>
<gene>
    <name evidence="2" type="ORF">HGG79_04755</name>
</gene>
<feature type="chain" id="PRO_5038559083" evidence="1">
    <location>
        <begin position="21"/>
        <end position="583"/>
    </location>
</feature>
<protein>
    <submittedName>
        <fullName evidence="2">Cell wall-binding repeat-containing protein</fullName>
    </submittedName>
</protein>
<proteinExistence type="predicted"/>